<dbReference type="SUPFAM" id="SSF51905">
    <property type="entry name" value="FAD/NAD(P)-binding domain"/>
    <property type="match status" value="1"/>
</dbReference>
<feature type="region of interest" description="Disordered" evidence="6">
    <location>
        <begin position="376"/>
        <end position="396"/>
    </location>
</feature>
<name>A0ABP0CV71_9PEZI</name>
<dbReference type="Gene3D" id="3.40.30.120">
    <property type="match status" value="1"/>
</dbReference>
<dbReference type="InterPro" id="IPR036249">
    <property type="entry name" value="Thioredoxin-like_sf"/>
</dbReference>
<evidence type="ECO:0000256" key="4">
    <source>
        <dbReference type="ARBA" id="ARBA00022827"/>
    </source>
</evidence>
<comment type="cofactor">
    <cofactor evidence="1">
        <name>FAD</name>
        <dbReference type="ChEBI" id="CHEBI:57692"/>
    </cofactor>
</comment>
<dbReference type="PRINTS" id="PR00420">
    <property type="entry name" value="RNGMNOXGNASE"/>
</dbReference>
<accession>A0ABP0CV71</accession>
<evidence type="ECO:0000313" key="8">
    <source>
        <dbReference type="EMBL" id="CAK7236029.1"/>
    </source>
</evidence>
<dbReference type="PANTHER" id="PTHR43004">
    <property type="entry name" value="TRK SYSTEM POTASSIUM UPTAKE PROTEIN"/>
    <property type="match status" value="1"/>
</dbReference>
<keyword evidence="3" id="KW-0285">Flavoprotein</keyword>
<keyword evidence="5" id="KW-0560">Oxidoreductase</keyword>
<evidence type="ECO:0000259" key="7">
    <source>
        <dbReference type="Pfam" id="PF01494"/>
    </source>
</evidence>
<organism evidence="8 9">
    <name type="scientific">Sporothrix curviconia</name>
    <dbReference type="NCBI Taxonomy" id="1260050"/>
    <lineage>
        <taxon>Eukaryota</taxon>
        <taxon>Fungi</taxon>
        <taxon>Dikarya</taxon>
        <taxon>Ascomycota</taxon>
        <taxon>Pezizomycotina</taxon>
        <taxon>Sordariomycetes</taxon>
        <taxon>Sordariomycetidae</taxon>
        <taxon>Ophiostomatales</taxon>
        <taxon>Ophiostomataceae</taxon>
        <taxon>Sporothrix</taxon>
    </lineage>
</organism>
<dbReference type="InterPro" id="IPR002938">
    <property type="entry name" value="FAD-bd"/>
</dbReference>
<dbReference type="InterPro" id="IPR050641">
    <property type="entry name" value="RIFMO-like"/>
</dbReference>
<dbReference type="Gene3D" id="3.30.70.2450">
    <property type="match status" value="1"/>
</dbReference>
<dbReference type="Proteomes" id="UP001642405">
    <property type="component" value="Unassembled WGS sequence"/>
</dbReference>
<evidence type="ECO:0000256" key="5">
    <source>
        <dbReference type="ARBA" id="ARBA00023002"/>
    </source>
</evidence>
<proteinExistence type="inferred from homology"/>
<protein>
    <recommendedName>
        <fullName evidence="7">FAD-binding domain-containing protein</fullName>
    </recommendedName>
</protein>
<comment type="similarity">
    <text evidence="2">Belongs to the PheA/TfdB FAD monooxygenase family.</text>
</comment>
<keyword evidence="9" id="KW-1185">Reference proteome</keyword>
<dbReference type="Gene3D" id="3.50.50.60">
    <property type="entry name" value="FAD/NAD(P)-binding domain"/>
    <property type="match status" value="1"/>
</dbReference>
<dbReference type="EMBL" id="CAWUHB010000107">
    <property type="protein sequence ID" value="CAK7236029.1"/>
    <property type="molecule type" value="Genomic_DNA"/>
</dbReference>
<gene>
    <name evidence="8" type="ORF">SCUCBS95973_009467</name>
</gene>
<comment type="caution">
    <text evidence="8">The sequence shown here is derived from an EMBL/GenBank/DDBJ whole genome shotgun (WGS) entry which is preliminary data.</text>
</comment>
<dbReference type="Pfam" id="PF01494">
    <property type="entry name" value="FAD_binding_3"/>
    <property type="match status" value="1"/>
</dbReference>
<evidence type="ECO:0000256" key="6">
    <source>
        <dbReference type="SAM" id="MobiDB-lite"/>
    </source>
</evidence>
<dbReference type="NCBIfam" id="NF004832">
    <property type="entry name" value="PRK06184.1"/>
    <property type="match status" value="1"/>
</dbReference>
<evidence type="ECO:0000313" key="9">
    <source>
        <dbReference type="Proteomes" id="UP001642405"/>
    </source>
</evidence>
<evidence type="ECO:0000256" key="1">
    <source>
        <dbReference type="ARBA" id="ARBA00001974"/>
    </source>
</evidence>
<feature type="domain" description="FAD-binding" evidence="7">
    <location>
        <begin position="9"/>
        <end position="343"/>
    </location>
</feature>
<dbReference type="InterPro" id="IPR036188">
    <property type="entry name" value="FAD/NAD-bd_sf"/>
</dbReference>
<evidence type="ECO:0000256" key="2">
    <source>
        <dbReference type="ARBA" id="ARBA00007801"/>
    </source>
</evidence>
<keyword evidence="4" id="KW-0274">FAD</keyword>
<dbReference type="SUPFAM" id="SSF52833">
    <property type="entry name" value="Thioredoxin-like"/>
    <property type="match status" value="1"/>
</dbReference>
<reference evidence="8 9" key="1">
    <citation type="submission" date="2024-01" db="EMBL/GenBank/DDBJ databases">
        <authorList>
            <person name="Allen C."/>
            <person name="Tagirdzhanova G."/>
        </authorList>
    </citation>
    <scope>NUCLEOTIDE SEQUENCE [LARGE SCALE GENOMIC DNA]</scope>
</reference>
<evidence type="ECO:0000256" key="3">
    <source>
        <dbReference type="ARBA" id="ARBA00022630"/>
    </source>
</evidence>
<sequence>MSEHLSTTTDVLIVGAGPTGLTLACALARSGIDFKIIDQAAGPHPGSRGKSIQPRTLEVLDDLGVIDAILEHGEPARPVLFTDMQGHEIQRTGAPGASTPATPYPSSVVTPEWRVEEALRSRLEALGGSVIFNVELSELTQLETHVTATTSTGETITARWLVGCDGGHSTVRKQSGITFLGETLEEVRMIVADVQATGLDRETWRIWEGEHGFVALCPLASTEDFSLQILLGAGANPELSLENMQAAVTQQSRRSDIILNKITWSSLWRANVRMVESYRSGRVFVAGDAAHIHSPAGGQGMNTGIQDAQNLAWKLAAVIKGASLALLNTYQEERLPVAAGVLALSSKLMEKTLASHGSAMFGRDWKTNQLGLGYRDSSLSASPDNKHDDRGIQAGDRAPDATGLIVEGKKSRLFDLLRGEHFTILCFGKPGMSMDNLPVYPWLQLRTVQLGSEVVDGSGHLANAYGLPDGAVALIRPDGYIGLVARSDCQAALVDYLAQLAGREA</sequence>
<dbReference type="PANTHER" id="PTHR43004:SF19">
    <property type="entry name" value="BINDING MONOOXYGENASE, PUTATIVE (JCVI)-RELATED"/>
    <property type="match status" value="1"/>
</dbReference>